<feature type="compositionally biased region" description="Low complexity" evidence="1">
    <location>
        <begin position="67"/>
        <end position="78"/>
    </location>
</feature>
<dbReference type="AlphaFoldDB" id="A0A2L2SST2"/>
<evidence type="ECO:0000313" key="3">
    <source>
        <dbReference type="Proteomes" id="UP000245910"/>
    </source>
</evidence>
<dbReference type="Proteomes" id="UP000245910">
    <property type="component" value="Chromosome IIII"/>
</dbReference>
<evidence type="ECO:0000313" key="2">
    <source>
        <dbReference type="EMBL" id="CEI40281.1"/>
    </source>
</evidence>
<accession>A0A2L2SST2</accession>
<keyword evidence="3" id="KW-1185">Reference proteome</keyword>
<feature type="region of interest" description="Disordered" evidence="1">
    <location>
        <begin position="60"/>
        <end position="90"/>
    </location>
</feature>
<reference evidence="3" key="1">
    <citation type="submission" date="2014-10" db="EMBL/GenBank/DDBJ databases">
        <authorList>
            <person name="King R."/>
        </authorList>
    </citation>
    <scope>NUCLEOTIDE SEQUENCE [LARGE SCALE GENOMIC DNA]</scope>
    <source>
        <strain evidence="3">A3/5</strain>
    </source>
</reference>
<evidence type="ECO:0000256" key="1">
    <source>
        <dbReference type="SAM" id="MobiDB-lite"/>
    </source>
</evidence>
<name>A0A2L2SST2_9HYPO</name>
<sequence length="196" mass="21801">MFSVSKVDSLWNWTWDQLLEPIKHYTHAKLKHKKLCYEKVLTSVEGENDRHTYYCRSACDVGSSKEPSQTSTCTPSSTKYKPKPNSASPMLSHATIASKSTSTSTSTSWKKKPTAQLDEVRYLPPLLGTYGVGAPSPESSSGPEERRLICPRALNARGHGQWHQARIWFTQQLALEVDIHGSLLVRNPAGPCSESL</sequence>
<protein>
    <submittedName>
        <fullName evidence="2">Uncharacterized protein</fullName>
    </submittedName>
</protein>
<organism evidence="2 3">
    <name type="scientific">Fusarium venenatum</name>
    <dbReference type="NCBI Taxonomy" id="56646"/>
    <lineage>
        <taxon>Eukaryota</taxon>
        <taxon>Fungi</taxon>
        <taxon>Dikarya</taxon>
        <taxon>Ascomycota</taxon>
        <taxon>Pezizomycotina</taxon>
        <taxon>Sordariomycetes</taxon>
        <taxon>Hypocreomycetidae</taxon>
        <taxon>Hypocreales</taxon>
        <taxon>Nectriaceae</taxon>
        <taxon>Fusarium</taxon>
    </lineage>
</organism>
<proteinExistence type="predicted"/>
<dbReference type="EMBL" id="LN649232">
    <property type="protein sequence ID" value="CEI40281.1"/>
    <property type="molecule type" value="Genomic_DNA"/>
</dbReference>